<evidence type="ECO:0000313" key="2">
    <source>
        <dbReference type="Proteomes" id="UP001371456"/>
    </source>
</evidence>
<dbReference type="EMBL" id="JBANQN010000007">
    <property type="protein sequence ID" value="KAK6784264.1"/>
    <property type="molecule type" value="Genomic_DNA"/>
</dbReference>
<reference evidence="1 2" key="1">
    <citation type="submission" date="2024-02" db="EMBL/GenBank/DDBJ databases">
        <title>de novo genome assembly of Solanum bulbocastanum strain 11H21.</title>
        <authorList>
            <person name="Hosaka A.J."/>
        </authorList>
    </citation>
    <scope>NUCLEOTIDE SEQUENCE [LARGE SCALE GENOMIC DNA]</scope>
    <source>
        <tissue evidence="1">Young leaves</tissue>
    </source>
</reference>
<comment type="caution">
    <text evidence="1">The sequence shown here is derived from an EMBL/GenBank/DDBJ whole genome shotgun (WGS) entry which is preliminary data.</text>
</comment>
<proteinExistence type="predicted"/>
<keyword evidence="2" id="KW-1185">Reference proteome</keyword>
<accession>A0AAN8TCU7</accession>
<dbReference type="AlphaFoldDB" id="A0AAN8TCU7"/>
<protein>
    <submittedName>
        <fullName evidence="1">Uncharacterized protein</fullName>
    </submittedName>
</protein>
<gene>
    <name evidence="1" type="ORF">RDI58_017718</name>
</gene>
<dbReference type="Proteomes" id="UP001371456">
    <property type="component" value="Unassembled WGS sequence"/>
</dbReference>
<name>A0AAN8TCU7_SOLBU</name>
<organism evidence="1 2">
    <name type="scientific">Solanum bulbocastanum</name>
    <name type="common">Wild potato</name>
    <dbReference type="NCBI Taxonomy" id="147425"/>
    <lineage>
        <taxon>Eukaryota</taxon>
        <taxon>Viridiplantae</taxon>
        <taxon>Streptophyta</taxon>
        <taxon>Embryophyta</taxon>
        <taxon>Tracheophyta</taxon>
        <taxon>Spermatophyta</taxon>
        <taxon>Magnoliopsida</taxon>
        <taxon>eudicotyledons</taxon>
        <taxon>Gunneridae</taxon>
        <taxon>Pentapetalae</taxon>
        <taxon>asterids</taxon>
        <taxon>lamiids</taxon>
        <taxon>Solanales</taxon>
        <taxon>Solanaceae</taxon>
        <taxon>Solanoideae</taxon>
        <taxon>Solaneae</taxon>
        <taxon>Solanum</taxon>
    </lineage>
</organism>
<sequence>MAIFIPVGRSEYCALEEVVFVVLKLPHVMRHHEPSSTNEHELSKTTKNAKASMCYWLSFGIMQLQWQVV</sequence>
<evidence type="ECO:0000313" key="1">
    <source>
        <dbReference type="EMBL" id="KAK6784264.1"/>
    </source>
</evidence>